<name>A0A0F9BAG7_9ZZZZ</name>
<dbReference type="EMBL" id="LAZR01050283">
    <property type="protein sequence ID" value="KKK87694.1"/>
    <property type="molecule type" value="Genomic_DNA"/>
</dbReference>
<comment type="caution">
    <text evidence="1">The sequence shown here is derived from an EMBL/GenBank/DDBJ whole genome shotgun (WGS) entry which is preliminary data.</text>
</comment>
<sequence>MQQAEIRSVWTWNTAAEARAFLIGVEHNDALRAVQSHLKPERVIVTRPSLADYDTIIKYKNGKMVCRDYQCVEGTRYRRFDP</sequence>
<gene>
    <name evidence="1" type="ORF">LCGC14_2750660</name>
</gene>
<proteinExistence type="predicted"/>
<reference evidence="1" key="1">
    <citation type="journal article" date="2015" name="Nature">
        <title>Complex archaea that bridge the gap between prokaryotes and eukaryotes.</title>
        <authorList>
            <person name="Spang A."/>
            <person name="Saw J.H."/>
            <person name="Jorgensen S.L."/>
            <person name="Zaremba-Niedzwiedzka K."/>
            <person name="Martijn J."/>
            <person name="Lind A.E."/>
            <person name="van Eijk R."/>
            <person name="Schleper C."/>
            <person name="Guy L."/>
            <person name="Ettema T.J."/>
        </authorList>
    </citation>
    <scope>NUCLEOTIDE SEQUENCE</scope>
</reference>
<accession>A0A0F9BAG7</accession>
<evidence type="ECO:0000313" key="1">
    <source>
        <dbReference type="EMBL" id="KKK87694.1"/>
    </source>
</evidence>
<organism evidence="1">
    <name type="scientific">marine sediment metagenome</name>
    <dbReference type="NCBI Taxonomy" id="412755"/>
    <lineage>
        <taxon>unclassified sequences</taxon>
        <taxon>metagenomes</taxon>
        <taxon>ecological metagenomes</taxon>
    </lineage>
</organism>
<protein>
    <submittedName>
        <fullName evidence="1">Uncharacterized protein</fullName>
    </submittedName>
</protein>
<dbReference type="AlphaFoldDB" id="A0A0F9BAG7"/>